<feature type="compositionally biased region" description="Polar residues" evidence="1">
    <location>
        <begin position="17"/>
        <end position="27"/>
    </location>
</feature>
<sequence length="33" mass="3770">MKSRMAHRGRGSDRTSEQPLLSPSNFLKNKKDP</sequence>
<protein>
    <submittedName>
        <fullName evidence="2">Uncharacterized protein</fullName>
    </submittedName>
</protein>
<evidence type="ECO:0000256" key="1">
    <source>
        <dbReference type="SAM" id="MobiDB-lite"/>
    </source>
</evidence>
<accession>A0A8S5RN04</accession>
<dbReference type="EMBL" id="BK059128">
    <property type="protein sequence ID" value="DAE32718.1"/>
    <property type="molecule type" value="Genomic_DNA"/>
</dbReference>
<reference evidence="2" key="1">
    <citation type="journal article" date="2021" name="Proc. Natl. Acad. Sci. U.S.A.">
        <title>A Catalog of Tens of Thousands of Viruses from Human Metagenomes Reveals Hidden Associations with Chronic Diseases.</title>
        <authorList>
            <person name="Tisza M.J."/>
            <person name="Buck C.B."/>
        </authorList>
    </citation>
    <scope>NUCLEOTIDE SEQUENCE</scope>
    <source>
        <strain evidence="2">CtFlR8</strain>
    </source>
</reference>
<proteinExistence type="predicted"/>
<feature type="region of interest" description="Disordered" evidence="1">
    <location>
        <begin position="1"/>
        <end position="33"/>
    </location>
</feature>
<evidence type="ECO:0000313" key="2">
    <source>
        <dbReference type="EMBL" id="DAE32718.1"/>
    </source>
</evidence>
<name>A0A8S5RN04_9VIRU</name>
<organism evidence="2">
    <name type="scientific">virus sp. ctFlR8</name>
    <dbReference type="NCBI Taxonomy" id="2825811"/>
    <lineage>
        <taxon>Viruses</taxon>
    </lineage>
</organism>